<dbReference type="InterPro" id="IPR027417">
    <property type="entry name" value="P-loop_NTPase"/>
</dbReference>
<dbReference type="PROSITE" id="PS50600">
    <property type="entry name" value="ULP_PROTEASE"/>
    <property type="match status" value="1"/>
</dbReference>
<dbReference type="Gene3D" id="2.40.50.140">
    <property type="entry name" value="Nucleic acid-binding proteins"/>
    <property type="match status" value="2"/>
</dbReference>
<dbReference type="GO" id="GO:0000723">
    <property type="term" value="P:telomere maintenance"/>
    <property type="evidence" value="ECO:0007669"/>
    <property type="project" value="InterPro"/>
</dbReference>
<dbReference type="PANTHER" id="PTHR10492:SF92">
    <property type="entry name" value="ATP-DEPENDENT DNA HELICASE"/>
    <property type="match status" value="1"/>
</dbReference>
<dbReference type="Pfam" id="PF14214">
    <property type="entry name" value="Helitron_like_N"/>
    <property type="match status" value="1"/>
</dbReference>
<dbReference type="Proteomes" id="UP000251960">
    <property type="component" value="Chromosome 9"/>
</dbReference>
<keyword evidence="3 4" id="KW-0378">Hydrolase</keyword>
<name>A0A3L6D958_MAIZE</name>
<reference evidence="7" key="1">
    <citation type="journal article" date="2018" name="Nat. Genet.">
        <title>Extensive intraspecific gene order and gene structural variations between Mo17 and other maize genomes.</title>
        <authorList>
            <person name="Sun S."/>
            <person name="Zhou Y."/>
            <person name="Chen J."/>
            <person name="Shi J."/>
            <person name="Zhao H."/>
            <person name="Zhao H."/>
            <person name="Song W."/>
            <person name="Zhang M."/>
            <person name="Cui Y."/>
            <person name="Dong X."/>
            <person name="Liu H."/>
            <person name="Ma X."/>
            <person name="Jiao Y."/>
            <person name="Wang B."/>
            <person name="Wei X."/>
            <person name="Stein J.C."/>
            <person name="Glaubitz J.C."/>
            <person name="Lu F."/>
            <person name="Yu G."/>
            <person name="Liang C."/>
            <person name="Fengler K."/>
            <person name="Li B."/>
            <person name="Rafalski A."/>
            <person name="Schnable P.S."/>
            <person name="Ware D.H."/>
            <person name="Buckler E.S."/>
            <person name="Lai J."/>
        </authorList>
    </citation>
    <scope>NUCLEOTIDE SEQUENCE [LARGE SCALE GENOMIC DNA]</scope>
    <source>
        <tissue evidence="7">Seedling</tissue>
    </source>
</reference>
<accession>A0A3L6D958</accession>
<proteinExistence type="inferred from homology"/>
<keyword evidence="4" id="KW-0234">DNA repair</keyword>
<dbReference type="Pfam" id="PF02902">
    <property type="entry name" value="Peptidase_C48"/>
    <property type="match status" value="1"/>
</dbReference>
<feature type="region of interest" description="Disordered" evidence="5">
    <location>
        <begin position="560"/>
        <end position="608"/>
    </location>
</feature>
<comment type="caution">
    <text evidence="7">The sequence shown here is derived from an EMBL/GenBank/DDBJ whole genome shotgun (WGS) entry which is preliminary data.</text>
</comment>
<comment type="catalytic activity">
    <reaction evidence="4">
        <text>ATP + H2O = ADP + phosphate + H(+)</text>
        <dbReference type="Rhea" id="RHEA:13065"/>
        <dbReference type="ChEBI" id="CHEBI:15377"/>
        <dbReference type="ChEBI" id="CHEBI:15378"/>
        <dbReference type="ChEBI" id="CHEBI:30616"/>
        <dbReference type="ChEBI" id="CHEBI:43474"/>
        <dbReference type="ChEBI" id="CHEBI:456216"/>
        <dbReference type="EC" id="5.6.2.3"/>
    </reaction>
</comment>
<keyword evidence="4 7" id="KW-0347">Helicase</keyword>
<feature type="compositionally biased region" description="Acidic residues" evidence="5">
    <location>
        <begin position="582"/>
        <end position="596"/>
    </location>
</feature>
<comment type="cofactor">
    <cofactor evidence="4">
        <name>Mg(2+)</name>
        <dbReference type="ChEBI" id="CHEBI:18420"/>
    </cofactor>
</comment>
<dbReference type="InterPro" id="IPR025476">
    <property type="entry name" value="Helitron_helicase-like"/>
</dbReference>
<dbReference type="FunFam" id="3.40.50.300:FF:002884">
    <property type="entry name" value="ATP-dependent DNA helicase"/>
    <property type="match status" value="1"/>
</dbReference>
<dbReference type="Pfam" id="PF05970">
    <property type="entry name" value="PIF1"/>
    <property type="match status" value="1"/>
</dbReference>
<dbReference type="Pfam" id="PF21530">
    <property type="entry name" value="Pif1_2B_dom"/>
    <property type="match status" value="1"/>
</dbReference>
<keyword evidence="4" id="KW-0067">ATP-binding</keyword>
<feature type="domain" description="Ubiquitin-like protease family profile" evidence="6">
    <location>
        <begin position="1947"/>
        <end position="2153"/>
    </location>
</feature>
<organism evidence="7">
    <name type="scientific">Zea mays</name>
    <name type="common">Maize</name>
    <dbReference type="NCBI Taxonomy" id="4577"/>
    <lineage>
        <taxon>Eukaryota</taxon>
        <taxon>Viridiplantae</taxon>
        <taxon>Streptophyta</taxon>
        <taxon>Embryophyta</taxon>
        <taxon>Tracheophyta</taxon>
        <taxon>Spermatophyta</taxon>
        <taxon>Magnoliopsida</taxon>
        <taxon>Liliopsida</taxon>
        <taxon>Poales</taxon>
        <taxon>Poaceae</taxon>
        <taxon>PACMAD clade</taxon>
        <taxon>Panicoideae</taxon>
        <taxon>Andropogonodae</taxon>
        <taxon>Andropogoneae</taxon>
        <taxon>Tripsacinae</taxon>
        <taxon>Zea</taxon>
    </lineage>
</organism>
<evidence type="ECO:0000259" key="6">
    <source>
        <dbReference type="PROSITE" id="PS50600"/>
    </source>
</evidence>
<comment type="similarity">
    <text evidence="4">Belongs to the helicase family.</text>
</comment>
<dbReference type="GO" id="GO:0008234">
    <property type="term" value="F:cysteine-type peptidase activity"/>
    <property type="evidence" value="ECO:0007669"/>
    <property type="project" value="InterPro"/>
</dbReference>
<dbReference type="ExpressionAtlas" id="A0A3L6D958">
    <property type="expression patterns" value="baseline"/>
</dbReference>
<dbReference type="Gene3D" id="3.40.50.300">
    <property type="entry name" value="P-loop containing nucleotide triphosphate hydrolases"/>
    <property type="match status" value="1"/>
</dbReference>
<evidence type="ECO:0000256" key="5">
    <source>
        <dbReference type="SAM" id="MobiDB-lite"/>
    </source>
</evidence>
<comment type="similarity">
    <text evidence="1">Belongs to the peptidase C48 family.</text>
</comment>
<dbReference type="SUPFAM" id="SSF52540">
    <property type="entry name" value="P-loop containing nucleoside triphosphate hydrolases"/>
    <property type="match status" value="2"/>
</dbReference>
<feature type="region of interest" description="Disordered" evidence="5">
    <location>
        <begin position="512"/>
        <end position="532"/>
    </location>
</feature>
<dbReference type="InterPro" id="IPR038765">
    <property type="entry name" value="Papain-like_cys_pep_sf"/>
</dbReference>
<dbReference type="GO" id="GO:0016887">
    <property type="term" value="F:ATP hydrolysis activity"/>
    <property type="evidence" value="ECO:0007669"/>
    <property type="project" value="RHEA"/>
</dbReference>
<dbReference type="InterPro" id="IPR010285">
    <property type="entry name" value="DNA_helicase_pif1-like_DEAD"/>
</dbReference>
<dbReference type="GO" id="GO:0005524">
    <property type="term" value="F:ATP binding"/>
    <property type="evidence" value="ECO:0007669"/>
    <property type="project" value="UniProtKB-KW"/>
</dbReference>
<evidence type="ECO:0000313" key="7">
    <source>
        <dbReference type="EMBL" id="PWZ05104.1"/>
    </source>
</evidence>
<evidence type="ECO:0000256" key="2">
    <source>
        <dbReference type="ARBA" id="ARBA00022670"/>
    </source>
</evidence>
<dbReference type="GO" id="GO:0006310">
    <property type="term" value="P:DNA recombination"/>
    <property type="evidence" value="ECO:0007669"/>
    <property type="project" value="UniProtKB-KW"/>
</dbReference>
<dbReference type="GO" id="GO:0006508">
    <property type="term" value="P:proteolysis"/>
    <property type="evidence" value="ECO:0007669"/>
    <property type="project" value="UniProtKB-KW"/>
</dbReference>
<dbReference type="InterPro" id="IPR003653">
    <property type="entry name" value="Peptidase_C48_C"/>
</dbReference>
<gene>
    <name evidence="7" type="primary">pif1_139</name>
    <name evidence="7" type="ORF">Zm00014a_042541</name>
</gene>
<keyword evidence="4" id="KW-0547">Nucleotide-binding</keyword>
<dbReference type="SUPFAM" id="SSF54001">
    <property type="entry name" value="Cysteine proteinases"/>
    <property type="match status" value="1"/>
</dbReference>
<dbReference type="GO" id="GO:0006281">
    <property type="term" value="P:DNA repair"/>
    <property type="evidence" value="ECO:0007669"/>
    <property type="project" value="UniProtKB-KW"/>
</dbReference>
<evidence type="ECO:0000256" key="3">
    <source>
        <dbReference type="ARBA" id="ARBA00022801"/>
    </source>
</evidence>
<evidence type="ECO:0000256" key="4">
    <source>
        <dbReference type="RuleBase" id="RU363044"/>
    </source>
</evidence>
<dbReference type="EC" id="5.6.2.3" evidence="4"/>
<keyword evidence="4" id="KW-0233">DNA recombination</keyword>
<dbReference type="Gene3D" id="3.40.395.10">
    <property type="entry name" value="Adenoviral Proteinase, Chain A"/>
    <property type="match status" value="1"/>
</dbReference>
<keyword evidence="4" id="KW-0227">DNA damage</keyword>
<feature type="region of interest" description="Disordered" evidence="5">
    <location>
        <begin position="250"/>
        <end position="327"/>
    </location>
</feature>
<keyword evidence="2" id="KW-0645">Protease</keyword>
<dbReference type="GO" id="GO:0043139">
    <property type="term" value="F:5'-3' DNA helicase activity"/>
    <property type="evidence" value="ECO:0007669"/>
    <property type="project" value="UniProtKB-EC"/>
</dbReference>
<evidence type="ECO:0000256" key="1">
    <source>
        <dbReference type="ARBA" id="ARBA00005234"/>
    </source>
</evidence>
<dbReference type="EMBL" id="NCVQ01000010">
    <property type="protein sequence ID" value="PWZ05104.1"/>
    <property type="molecule type" value="Genomic_DNA"/>
</dbReference>
<dbReference type="InterPro" id="IPR012340">
    <property type="entry name" value="NA-bd_OB-fold"/>
</dbReference>
<dbReference type="CDD" id="cd18809">
    <property type="entry name" value="SF1_C_RecD"/>
    <property type="match status" value="1"/>
</dbReference>
<feature type="compositionally biased region" description="Basic and acidic residues" evidence="5">
    <location>
        <begin position="264"/>
        <end position="288"/>
    </location>
</feature>
<dbReference type="PANTHER" id="PTHR10492">
    <property type="match status" value="1"/>
</dbReference>
<dbReference type="InterPro" id="IPR049163">
    <property type="entry name" value="Pif1-like_2B_dom"/>
</dbReference>
<protein>
    <recommendedName>
        <fullName evidence="4">ATP-dependent DNA helicase</fullName>
        <ecNumber evidence="4">5.6.2.3</ecNumber>
    </recommendedName>
</protein>
<sequence>MEPVVLNRDRAAMDRLKRMPMLFDDYREEDFYGLPRKYSIVARVEVKFPKEPRFRDRQHFIFSDINGAKIEAITYMYETVKHFDNLLHEKHVYEMHNVKFSLHPGEFNFRHLNGPMELCLDQQTIVEPYTVPIQMAPFPKRILLNLADIAELPNRTLVDIMAIVVHLDTIHRTMWGPFRKIVIMDARGYLHIIKVWGDLLNKNALRWALAKEDYGIIIGTMFRRFRRQDCLQSSDHTAIHFNPFHHNTHHFGLPNNNTSPADNFNERERQRHRERRAKMSVDQRNELNKKRRDARQQNKGQHMMSTVLGGDETDGNENVNANQDDDSDWLHRNETFKADDVFTTRDLLTPGGVQETIGTTPNHNLERAAYFRERYKNLTPTEREFRRERVRLYNNTPKRKGSKIEYIRKRRALLADTLSQESISMESPTYTPEVVHPATNAIEPDGSTITPCDWVIPEIASNPFLPASTHTEDADSLHMSTRPLRHKQHVPRGERQAILARRNRQFEASISRNKATATEDTMGDAGEGDDRTQPHMTAKINNNVQCRNQCHDAIVATNESASMTEQGSGVDHTQSKPRVISNDEDTDEDIEVDVSQDESTATDVSDPYDKVYNNIPEETHMLKTVPNCGYCTAKKFEYETPGFCCRGGKVELAPLETPPQLKRLWDSADSDARHFRDNISMTTNVRDSGIYTFRAQGMMYHNIKSFGRDGGAEHKHLELYFYDDDPTLEHRYRKCREEHQQKDKEVIRQIVDILCGNPYSEHLRTMGHVENLDDYRIALNLDQTLNQKTYNTPLTSEVAAVWIEGSKGRGQFSKSVMLHGKDSSSHCIRSYHGCYDALSYPLFFPRGELGWHANIPKVGVSMDEVDAYRATHRASNANDEDAESPSHLCVSVRDYYCYKFQIRPGVFNPILHGKRLFQQFAVDTYIKIENSRLDYIRKNQDRLRADMYQGLVDSMLDGDIRGEKVGKRTVLSTSFIGGPRDMRRRYMDAMALVWKFGKPDIFLTMTCNPNWDEIRRELLPGQTPQDRPDLVVRVFHAKLQELKHRLTKQDILGKVRAYVYVVEFQKRGLPHAHFLLIMQRKYKLTCPEQYDLLISAEIPSNKYPELRKMVIKHMMHGPCGSLNRNCPCTKGRKSCKNHYPRPFSDTTLQGKDSYPIYRRRDDDRKEKVRGCELDNRWVVPYNTYLLRLFNCHINVEACGSIKAIKYMFKYIYKGHNRASVVMRDASKADDDVDEIKQYRDARWVTPPEALWRIYDFELSQISPPIMQLQLHLPNMHMVAFHERQMVERVVNRPGVDRSMLTSYFEANRLHEEARGILYRDFLEWYTWQSGKGKVWQRRKRDTGGQVGRIVSAHPAEGERYYLRVLLNHVTGAASYVDLRTVDGVTLPTFREAAERRGLLESDNTLDECLTERALFQMPSSLRRLFATIPKHKDSMSEDYQHKSQNKTHVEQMVLIDIRNMLQSMGKDIKTFPLPPMIDAYDDAIGTAREVYEEESIQPTVEDVALKDSLNEEQRAAYDKIMSAVDTDQGGLFFVDGPGGTGKTYLYRVLLATLCNQGKIAVATATSGVAASIMPGGRTALSRFKIPLTIDDGAVCSFTKQSGTAELLRKASLIIWDEASMTKRQAVEALDNSMRDIMGRPALPFGGKTIVFGGDFRQVLPVVRKGSRAQVVASSLRMSYLWESMSHLKLVSNMRAKNDPWFAEFLLCVGGGTEETNSDGDIRLPDDVCVPYSGSDNDLDNLIDFAFPNLNENMSDSTYITSRAILSTRNDWVDMINVKMIDRFQGEHMVYHSFDSAMDDPHNYYPPEFLNTLTPNGLPPHVLKLKIGCPIILLWNIDPANGLCNGTRLVVRGFQRNSIDAEIVLGQHVGKRIFLPHIPLCPSDEEMFPFQFKRKQFPVRLSFAMTVNKAQGQTIPNVGVYLPEPVFSHGQLYVALSRATARSNIKILVIPAVDGRKKSRKGVKKTPTVDCGTYTKNIVYKEVIECYINLIKAQKHLKCRSGGRVHIENAFQFNFLKRDGDLEIKTEELYPIKDITHICSAERRVLLYLDHDMVFIPINIRETHWYLAVIHARNMEIQVLDSLGTSQDRKDLTDSIKGLQRKIEMISQRKELKDHRWPDLQVASWPLREIDMGYAKQTDSSSCGLFLLNYIEYWTGDELSDNFTQDDMSHFRKKMAAILLSSDLNKRRGCLLYKNEKEVDSGSPSDVEILENPTDSNKRKLLHVLDDSEVVFEDEEGPITQADLQRWFVDDWDKRAHVKVSNDGCTNDFLVVGLSTKDMPVTKADSIDVLCDYIMAIEDDTTLERTWVRSFNPFKIEISVKDLQNILTTTQDMILRCFDMAVRLLANKESRRPKEEIINNRKHYMDMCFWVLMPWKFNGCYALFVIDHVKKHVTFIDFTPTQDWCKHMPYKRFAEAIIMASKKYKIAYSKKRSAWAEDIFKWEHTIQTGVPIDLRGFNTSYLVLQAMAMWGNDRRLKFVGDAKTLRRNFVIDLLSYEDNSCRYAIPANIQQRLIDIAKKD</sequence>